<protein>
    <submittedName>
        <fullName evidence="2">Uncharacterized protein</fullName>
    </submittedName>
</protein>
<feature type="region of interest" description="Disordered" evidence="1">
    <location>
        <begin position="44"/>
        <end position="93"/>
    </location>
</feature>
<dbReference type="EMBL" id="JACHKA010000001">
    <property type="protein sequence ID" value="MBB5986713.1"/>
    <property type="molecule type" value="Genomic_DNA"/>
</dbReference>
<accession>A0ABR6NHF9</accession>
<evidence type="ECO:0000313" key="2">
    <source>
        <dbReference type="EMBL" id="MBB5986713.1"/>
    </source>
</evidence>
<evidence type="ECO:0000256" key="1">
    <source>
        <dbReference type="SAM" id="MobiDB-lite"/>
    </source>
</evidence>
<sequence>MSSSMITMRGRLQKEGEVIHVICDRILNQDDMLRSIGRTDFLIAPGRGDGASNGGGPDPRDPAFPRGRPLTSPPCGAAAEQDEIVRIRSHDLH</sequence>
<name>A0ABR6NHF9_9SPHN</name>
<proteinExistence type="predicted"/>
<comment type="caution">
    <text evidence="2">The sequence shown here is derived from an EMBL/GenBank/DDBJ whole genome shotgun (WGS) entry which is preliminary data.</text>
</comment>
<keyword evidence="3" id="KW-1185">Reference proteome</keyword>
<reference evidence="2 3" key="1">
    <citation type="submission" date="2020-08" db="EMBL/GenBank/DDBJ databases">
        <title>Exploring microbial biodiversity for novel pathways involved in the catabolism of aromatic compounds derived from lignin.</title>
        <authorList>
            <person name="Elkins J."/>
        </authorList>
    </citation>
    <scope>NUCLEOTIDE SEQUENCE [LARGE SCALE GENOMIC DNA]</scope>
    <source>
        <strain evidence="2 3">B1D3A</strain>
    </source>
</reference>
<organism evidence="2 3">
    <name type="scientific">Sphingobium lignivorans</name>
    <dbReference type="NCBI Taxonomy" id="2735886"/>
    <lineage>
        <taxon>Bacteria</taxon>
        <taxon>Pseudomonadati</taxon>
        <taxon>Pseudomonadota</taxon>
        <taxon>Alphaproteobacteria</taxon>
        <taxon>Sphingomonadales</taxon>
        <taxon>Sphingomonadaceae</taxon>
        <taxon>Sphingobium</taxon>
    </lineage>
</organism>
<gene>
    <name evidence="2" type="ORF">HNP60_002687</name>
</gene>
<evidence type="ECO:0000313" key="3">
    <source>
        <dbReference type="Proteomes" id="UP001138540"/>
    </source>
</evidence>
<dbReference type="Proteomes" id="UP001138540">
    <property type="component" value="Unassembled WGS sequence"/>
</dbReference>
<feature type="compositionally biased region" description="Basic and acidic residues" evidence="1">
    <location>
        <begin position="83"/>
        <end position="93"/>
    </location>
</feature>
<feature type="compositionally biased region" description="Gly residues" evidence="1">
    <location>
        <begin position="47"/>
        <end position="57"/>
    </location>
</feature>